<evidence type="ECO:0000256" key="2">
    <source>
        <dbReference type="ARBA" id="ARBA00022679"/>
    </source>
</evidence>
<evidence type="ECO:0000313" key="6">
    <source>
        <dbReference type="EnsemblMetazoa" id="ISCW015955-PA"/>
    </source>
</evidence>
<dbReference type="VEuPathDB" id="VectorBase:ISCI015955"/>
<dbReference type="InterPro" id="IPR028564">
    <property type="entry name" value="MT_TRM10-typ"/>
</dbReference>
<dbReference type="OrthoDB" id="6487337at2759"/>
<keyword evidence="7" id="KW-1185">Reference proteome</keyword>
<keyword evidence="1" id="KW-0489">Methyltransferase</keyword>
<sequence>MTSENHAELFSRDSLVYLSPDAPESLPGTPLDASKVYVIGGLVDETVRKVTYHPSTFSLVMMLTARRSFL</sequence>
<dbReference type="VEuPathDB" id="VectorBase:ISCW015955"/>
<dbReference type="EMBL" id="ABJB010124045">
    <property type="status" value="NOT_ANNOTATED_CDS"/>
    <property type="molecule type" value="Genomic_DNA"/>
</dbReference>
<dbReference type="GO" id="GO:0008168">
    <property type="term" value="F:methyltransferase activity"/>
    <property type="evidence" value="ECO:0007669"/>
    <property type="project" value="UniProtKB-KW"/>
</dbReference>
<evidence type="ECO:0000313" key="5">
    <source>
        <dbReference type="EMBL" id="EEC02533.1"/>
    </source>
</evidence>
<evidence type="ECO:0000259" key="4">
    <source>
        <dbReference type="PROSITE" id="PS51675"/>
    </source>
</evidence>
<feature type="domain" description="SAM-dependent MTase TRM10-type" evidence="4">
    <location>
        <begin position="1"/>
        <end position="70"/>
    </location>
</feature>
<reference evidence="5 7" key="1">
    <citation type="submission" date="2008-03" db="EMBL/GenBank/DDBJ databases">
        <title>Annotation of Ixodes scapularis.</title>
        <authorList>
            <consortium name="Ixodes scapularis Genome Project Consortium"/>
            <person name="Caler E."/>
            <person name="Hannick L.I."/>
            <person name="Bidwell S."/>
            <person name="Joardar V."/>
            <person name="Thiagarajan M."/>
            <person name="Amedeo P."/>
            <person name="Galinsky K.J."/>
            <person name="Schobel S."/>
            <person name="Inman J."/>
            <person name="Hostetler J."/>
            <person name="Miller J."/>
            <person name="Hammond M."/>
            <person name="Megy K."/>
            <person name="Lawson D."/>
            <person name="Kodira C."/>
            <person name="Sutton G."/>
            <person name="Meyer J."/>
            <person name="Hill C.A."/>
            <person name="Birren B."/>
            <person name="Nene V."/>
            <person name="Collins F."/>
            <person name="Alarcon-Chaidez F."/>
            <person name="Wikel S."/>
            <person name="Strausberg R."/>
        </authorList>
    </citation>
    <scope>NUCLEOTIDE SEQUENCE [LARGE SCALE GENOMIC DNA]</scope>
    <source>
        <strain evidence="7">Wikel</strain>
        <strain evidence="5">Wikel colony</strain>
    </source>
</reference>
<dbReference type="EnsemblMetazoa" id="ISCW015955-RA">
    <property type="protein sequence ID" value="ISCW015955-PA"/>
    <property type="gene ID" value="ISCW015955"/>
</dbReference>
<gene>
    <name evidence="5" type="ORF">IscW_ISCW015955</name>
</gene>
<keyword evidence="2" id="KW-0808">Transferase</keyword>
<dbReference type="PaxDb" id="6945-B7P7G1"/>
<dbReference type="InterPro" id="IPR007356">
    <property type="entry name" value="tRNA_m1G_MeTrfase_euk"/>
</dbReference>
<evidence type="ECO:0000256" key="3">
    <source>
        <dbReference type="ARBA" id="ARBA00022691"/>
    </source>
</evidence>
<reference evidence="6" key="2">
    <citation type="submission" date="2020-05" db="UniProtKB">
        <authorList>
            <consortium name="EnsemblMetazoa"/>
        </authorList>
    </citation>
    <scope>IDENTIFICATION</scope>
    <source>
        <strain evidence="6">wikel</strain>
    </source>
</reference>
<dbReference type="InterPro" id="IPR038459">
    <property type="entry name" value="MT_TRM10-typ_sf"/>
</dbReference>
<dbReference type="EMBL" id="DS651746">
    <property type="protein sequence ID" value="EEC02533.1"/>
    <property type="molecule type" value="Genomic_DNA"/>
</dbReference>
<dbReference type="AlphaFoldDB" id="B7P7G1"/>
<dbReference type="PANTHER" id="PTHR13563">
    <property type="entry name" value="TRNA (GUANINE-9-) METHYLTRANSFERASE"/>
    <property type="match status" value="1"/>
</dbReference>
<keyword evidence="3" id="KW-0949">S-adenosyl-L-methionine</keyword>
<dbReference type="InParanoid" id="B7P7G1"/>
<organism>
    <name type="scientific">Ixodes scapularis</name>
    <name type="common">Black-legged tick</name>
    <name type="synonym">Deer tick</name>
    <dbReference type="NCBI Taxonomy" id="6945"/>
    <lineage>
        <taxon>Eukaryota</taxon>
        <taxon>Metazoa</taxon>
        <taxon>Ecdysozoa</taxon>
        <taxon>Arthropoda</taxon>
        <taxon>Chelicerata</taxon>
        <taxon>Arachnida</taxon>
        <taxon>Acari</taxon>
        <taxon>Parasitiformes</taxon>
        <taxon>Ixodida</taxon>
        <taxon>Ixodoidea</taxon>
        <taxon>Ixodidae</taxon>
        <taxon>Ixodinae</taxon>
        <taxon>Ixodes</taxon>
    </lineage>
</organism>
<dbReference type="PANTHER" id="PTHR13563:SF19">
    <property type="entry name" value="TRNA METHYLTRANSFERASE 10 HOMOLOG B"/>
    <property type="match status" value="1"/>
</dbReference>
<dbReference type="VEuPathDB" id="VectorBase:ISCP_014900"/>
<accession>B7P7G1</accession>
<dbReference type="Gene3D" id="3.40.1280.30">
    <property type="match status" value="1"/>
</dbReference>
<dbReference type="GO" id="GO:0032259">
    <property type="term" value="P:methylation"/>
    <property type="evidence" value="ECO:0007669"/>
    <property type="project" value="UniProtKB-KW"/>
</dbReference>
<dbReference type="HOGENOM" id="CLU_2760614_0_0_1"/>
<evidence type="ECO:0000256" key="1">
    <source>
        <dbReference type="ARBA" id="ARBA00022603"/>
    </source>
</evidence>
<dbReference type="Proteomes" id="UP000001555">
    <property type="component" value="Unassembled WGS sequence"/>
</dbReference>
<evidence type="ECO:0000313" key="7">
    <source>
        <dbReference type="Proteomes" id="UP000001555"/>
    </source>
</evidence>
<protein>
    <recommendedName>
        <fullName evidence="4">SAM-dependent MTase TRM10-type domain-containing protein</fullName>
    </recommendedName>
</protein>
<dbReference type="PROSITE" id="PS51675">
    <property type="entry name" value="SAM_MT_TRM10"/>
    <property type="match status" value="1"/>
</dbReference>
<proteinExistence type="predicted"/>
<name>B7P7G1_IXOSC</name>